<dbReference type="STRING" id="1423351.A0A074S1K8"/>
<dbReference type="OrthoDB" id="3179873at2759"/>
<reference evidence="1 2" key="1">
    <citation type="submission" date="2013-12" db="EMBL/GenBank/DDBJ databases">
        <authorList>
            <person name="Cubeta M."/>
            <person name="Pakala S."/>
            <person name="Fedorova N."/>
            <person name="Thomas E."/>
            <person name="Dean R."/>
            <person name="Jabaji S."/>
            <person name="Neate S."/>
            <person name="Toda T."/>
            <person name="Tavantzis S."/>
            <person name="Vilgalys R."/>
            <person name="Bharathan N."/>
            <person name="Pakala S."/>
            <person name="Losada L.S."/>
            <person name="Zafar N."/>
            <person name="Nierman W."/>
        </authorList>
    </citation>
    <scope>NUCLEOTIDE SEQUENCE [LARGE SCALE GENOMIC DNA]</scope>
    <source>
        <strain evidence="1 2">123E</strain>
    </source>
</reference>
<keyword evidence="2" id="KW-1185">Reference proteome</keyword>
<dbReference type="AlphaFoldDB" id="A0A074S1K8"/>
<dbReference type="EMBL" id="AZST01000072">
    <property type="protein sequence ID" value="KEP53134.1"/>
    <property type="molecule type" value="Genomic_DNA"/>
</dbReference>
<dbReference type="Proteomes" id="UP000027456">
    <property type="component" value="Unassembled WGS sequence"/>
</dbReference>
<name>A0A074S1K8_9AGAM</name>
<comment type="caution">
    <text evidence="1">The sequence shown here is derived from an EMBL/GenBank/DDBJ whole genome shotgun (WGS) entry which is preliminary data.</text>
</comment>
<gene>
    <name evidence="1" type="ORF">V565_034970</name>
</gene>
<sequence length="534" mass="61032">MARLKPGQLSKRAQILIPELLNLVLVHLDRSDYAKLVTISRHWFHCIVPLLWQNVTGLTRLFSLIPNTKVTVKKKSGTDTPERIVIIHISRRAHFGRFELYAKFVRALDVRDIYKLQGEKGLSRYCDSRNHPLLPNLTSLTCRYTYSSTPLIILDWINWFFGTSLLKLSVVQDAPSFWGPTVNTKDGFVLSLLELVAPKCPDLQQVELPSYSSILLEKSSAKPSKMPLVSQLSLLLPALRVVSGNASLLAPQSLEALGQLPCLETLKINAQYGERSSIATGEIQWSERYFPTIRRLHLVAVRFETLQSLWNFEALVHALTTLEIETSSQGRSTALCIASRTSFIDFIRELSSRSPYIIDLDCRLHACRFFCSTCVPARLSFPELESLNALPLQRLSFQRIWLAENVSHSHFAHSVPQVRTLQLRDMTLTLKDLNHYVARLPRLEHIRCALSDPCLERKNTLIEDLTTERIAPQAITFDLKLPHLVPPEYPLHENQIISLARYLYRLCPRARCSSSESEFELVCRRINKLLLKYQ</sequence>
<dbReference type="HOGENOM" id="CLU_486747_0_0_1"/>
<evidence type="ECO:0000313" key="1">
    <source>
        <dbReference type="EMBL" id="KEP53134.1"/>
    </source>
</evidence>
<accession>A0A074S1K8</accession>
<organism evidence="1 2">
    <name type="scientific">Rhizoctonia solani 123E</name>
    <dbReference type="NCBI Taxonomy" id="1423351"/>
    <lineage>
        <taxon>Eukaryota</taxon>
        <taxon>Fungi</taxon>
        <taxon>Dikarya</taxon>
        <taxon>Basidiomycota</taxon>
        <taxon>Agaricomycotina</taxon>
        <taxon>Agaricomycetes</taxon>
        <taxon>Cantharellales</taxon>
        <taxon>Ceratobasidiaceae</taxon>
        <taxon>Rhizoctonia</taxon>
    </lineage>
</organism>
<protein>
    <submittedName>
        <fullName evidence="1">F-box-like domain protein</fullName>
    </submittedName>
</protein>
<proteinExistence type="predicted"/>
<evidence type="ECO:0000313" key="2">
    <source>
        <dbReference type="Proteomes" id="UP000027456"/>
    </source>
</evidence>